<evidence type="ECO:0000259" key="4">
    <source>
        <dbReference type="PROSITE" id="PS01124"/>
    </source>
</evidence>
<dbReference type="HOGENOM" id="CLU_000445_88_3_11"/>
<accession>F2N8W6</accession>
<dbReference type="InterPro" id="IPR009057">
    <property type="entry name" value="Homeodomain-like_sf"/>
</dbReference>
<evidence type="ECO:0000313" key="5">
    <source>
        <dbReference type="EMBL" id="AEB07566.1"/>
    </source>
</evidence>
<dbReference type="InterPro" id="IPR014710">
    <property type="entry name" value="RmlC-like_jellyroll"/>
</dbReference>
<evidence type="ECO:0000256" key="2">
    <source>
        <dbReference type="ARBA" id="ARBA00023125"/>
    </source>
</evidence>
<protein>
    <submittedName>
        <fullName evidence="5">Transcriptional regulator, AraC family</fullName>
    </submittedName>
</protein>
<keyword evidence="2" id="KW-0238">DNA-binding</keyword>
<dbReference type="KEGG" id="cgo:Corgl_1466"/>
<dbReference type="OrthoDB" id="186135at2"/>
<dbReference type="Pfam" id="PF02311">
    <property type="entry name" value="AraC_binding"/>
    <property type="match status" value="1"/>
</dbReference>
<dbReference type="PANTHER" id="PTHR43280:SF2">
    <property type="entry name" value="HTH-TYPE TRANSCRIPTIONAL REGULATOR EXSA"/>
    <property type="match status" value="1"/>
</dbReference>
<dbReference type="RefSeq" id="WP_013709308.1">
    <property type="nucleotide sequence ID" value="NC_015389.1"/>
</dbReference>
<dbReference type="Gene3D" id="1.10.10.60">
    <property type="entry name" value="Homeodomain-like"/>
    <property type="match status" value="1"/>
</dbReference>
<feature type="domain" description="HTH araC/xylS-type" evidence="4">
    <location>
        <begin position="189"/>
        <end position="287"/>
    </location>
</feature>
<dbReference type="InterPro" id="IPR018060">
    <property type="entry name" value="HTH_AraC"/>
</dbReference>
<keyword evidence="6" id="KW-1185">Reference proteome</keyword>
<dbReference type="PANTHER" id="PTHR43280">
    <property type="entry name" value="ARAC-FAMILY TRANSCRIPTIONAL REGULATOR"/>
    <property type="match status" value="1"/>
</dbReference>
<sequence length="301" mass="33832">MSAWSHELVQPRDALPAVLLIHRSRSGAGEYISPHWHQSIELSYTRSGSIDDFTIADAHYRTAPGKLLVVNSRHVHSVRVLPRSHASGGIALSMLFPYDLVSGLYPQITDQVIAINDETGFSFIQHDRYRHIVQLCEQVIAEKLARGDRMKDVRLSLLSLQILQVLLRDFTAPRDGPTKGSCFVGERLQQVVDYIDNNYLTAGSLSEIARHIPLSKAYLARFFKKNMGVTVGQYLSAVRARHARIEILRQHGTFEEIALSVGFSGAKTMNRALMSSYGMSARQIQEDHRSHLTNFEHALKS</sequence>
<dbReference type="InterPro" id="IPR003313">
    <property type="entry name" value="AraC-bd"/>
</dbReference>
<dbReference type="SUPFAM" id="SSF46689">
    <property type="entry name" value="Homeodomain-like"/>
    <property type="match status" value="1"/>
</dbReference>
<dbReference type="GO" id="GO:0003700">
    <property type="term" value="F:DNA-binding transcription factor activity"/>
    <property type="evidence" value="ECO:0007669"/>
    <property type="project" value="InterPro"/>
</dbReference>
<reference evidence="6" key="1">
    <citation type="journal article" date="2013" name="Stand. Genomic Sci.">
        <title>Complete genome sequence of Coriobacterium glomerans type strain (PW2(T)) from the midgut of Pyrrhocoris apterus L. (red soldier bug).</title>
        <authorList>
            <person name="Stackebrandt E."/>
            <person name="Zeytun A."/>
            <person name="Lapidus A."/>
            <person name="Nolan M."/>
            <person name="Lucas S."/>
            <person name="Hammon N."/>
            <person name="Deshpande S."/>
            <person name="Cheng J.F."/>
            <person name="Tapia R."/>
            <person name="Goodwin L.A."/>
            <person name="Pitluck S."/>
            <person name="Liolios K."/>
            <person name="Pagani I."/>
            <person name="Ivanova N."/>
            <person name="Mavromatis K."/>
            <person name="Mikhailova N."/>
            <person name="Huntemann M."/>
            <person name="Pati A."/>
            <person name="Chen A."/>
            <person name="Palaniappan K."/>
            <person name="Chang Y.J."/>
            <person name="Land M."/>
            <person name="Hauser L."/>
            <person name="Rohde M."/>
            <person name="Pukall R."/>
            <person name="Goker M."/>
            <person name="Detter J.C."/>
            <person name="Woyke T."/>
            <person name="Bristow J."/>
            <person name="Eisen J.A."/>
            <person name="Markowitz V."/>
            <person name="Hugenholtz P."/>
            <person name="Kyrpides N.C."/>
            <person name="Klenk H.P."/>
        </authorList>
    </citation>
    <scope>NUCLEOTIDE SEQUENCE</scope>
    <source>
        <strain evidence="6">ATCC 49209 / DSM 20642 / JCM 10262 / PW2</strain>
    </source>
</reference>
<name>F2N8W6_CORGP</name>
<evidence type="ECO:0000256" key="3">
    <source>
        <dbReference type="ARBA" id="ARBA00023163"/>
    </source>
</evidence>
<dbReference type="Pfam" id="PF12833">
    <property type="entry name" value="HTH_18"/>
    <property type="match status" value="1"/>
</dbReference>
<dbReference type="GO" id="GO:0043565">
    <property type="term" value="F:sequence-specific DNA binding"/>
    <property type="evidence" value="ECO:0007669"/>
    <property type="project" value="InterPro"/>
</dbReference>
<dbReference type="Gene3D" id="2.60.120.10">
    <property type="entry name" value="Jelly Rolls"/>
    <property type="match status" value="1"/>
</dbReference>
<dbReference type="SUPFAM" id="SSF51215">
    <property type="entry name" value="Regulatory protein AraC"/>
    <property type="match status" value="1"/>
</dbReference>
<proteinExistence type="predicted"/>
<keyword evidence="1" id="KW-0805">Transcription regulation</keyword>
<dbReference type="AlphaFoldDB" id="F2N8W6"/>
<dbReference type="SMART" id="SM00342">
    <property type="entry name" value="HTH_ARAC"/>
    <property type="match status" value="1"/>
</dbReference>
<dbReference type="Proteomes" id="UP000006851">
    <property type="component" value="Chromosome"/>
</dbReference>
<dbReference type="EMBL" id="CP002628">
    <property type="protein sequence ID" value="AEB07566.1"/>
    <property type="molecule type" value="Genomic_DNA"/>
</dbReference>
<organism evidence="5 6">
    <name type="scientific">Coriobacterium glomerans (strain ATCC 49209 / DSM 20642 / JCM 10262 / PW2)</name>
    <dbReference type="NCBI Taxonomy" id="700015"/>
    <lineage>
        <taxon>Bacteria</taxon>
        <taxon>Bacillati</taxon>
        <taxon>Actinomycetota</taxon>
        <taxon>Coriobacteriia</taxon>
        <taxon>Coriobacteriales</taxon>
        <taxon>Coriobacteriaceae</taxon>
        <taxon>Coriobacterium</taxon>
    </lineage>
</organism>
<dbReference type="eggNOG" id="COG2207">
    <property type="taxonomic scope" value="Bacteria"/>
</dbReference>
<dbReference type="STRING" id="700015.Corgl_1466"/>
<evidence type="ECO:0000256" key="1">
    <source>
        <dbReference type="ARBA" id="ARBA00023015"/>
    </source>
</evidence>
<gene>
    <name evidence="5" type="ordered locus">Corgl_1466</name>
</gene>
<dbReference type="PROSITE" id="PS01124">
    <property type="entry name" value="HTH_ARAC_FAMILY_2"/>
    <property type="match status" value="1"/>
</dbReference>
<keyword evidence="3" id="KW-0804">Transcription</keyword>
<evidence type="ECO:0000313" key="6">
    <source>
        <dbReference type="Proteomes" id="UP000006851"/>
    </source>
</evidence>
<dbReference type="InterPro" id="IPR037923">
    <property type="entry name" value="HTH-like"/>
</dbReference>